<dbReference type="Proteomes" id="UP001375240">
    <property type="component" value="Unassembled WGS sequence"/>
</dbReference>
<evidence type="ECO:0000313" key="4">
    <source>
        <dbReference type="Proteomes" id="UP001375240"/>
    </source>
</evidence>
<keyword evidence="4" id="KW-1185">Reference proteome</keyword>
<gene>
    <name evidence="3" type="ORF">TWF696_000322</name>
</gene>
<sequence>MSQAQAGTTNILLTGIHSESGLESEVINFILELSDNLEDGKHHESGFDKSHCADERSLGPRGKVATVRLEATTGDDTTRPGSTDDNGLRVNFLFDGPAIWRDEWFSPEYFEILMASRPLDGICLIMNDWPPEGDYRLSRWLEWVSFYEEILAPIWENKIDIYVLFLYKAKKQHIEEISATATTYGIRCFVVGDAEHEYVSGVSEIDAEALARWVMALVVDVNVLEEPATSATSKGDGKGDPVNQGSGMETGRKEEPVLADLDEDDPLAGVDLSGFKVEYEDEDEPKPFTTIDDEGDPLAGVNLEGFKLEYEDDEDEIEPPDTAGEGSNERKQDTAADEILVRDAPKKPLRLGQCHQFLRSVVLDLKTAFEREIEKIDAILTQIQTSLHELGEQLVSLYTNLGSFEERHGELSGSTKLVCGRVITRNHHMKLLDPCPRTFRFDEVVNFPIQSVRELEISGRKDPKVWGVDPTNPKRFVGAVKNDIYRSAKCQFELMGYEKDVRANTIKELATTIRELLENIETCKNQKAVLSQEHDVATDKASEINAQLALCNLDLDTLQDPASLDWDMANMRYYLGEHSFYGIAKEYGLCSVAKMSFHSFNQDDLKNFKSLLKKLEAASKLFSSGLEILQPSLQQSQAKAEEVMTDLGNLTSDLDVKPQHTHSSIIKSIDQDLARLEQRKRLWRPHFSELGSLATEAKAVIASLGSERMAAIEATSALQNKVKAKASSTQLGEPTEALTSILSETQSDLRIYNDVKDILEGEFLDVGIYATMKYQPTTMDGLIAFHDGVIAQRALTPKAAGS</sequence>
<feature type="coiled-coil region" evidence="1">
    <location>
        <begin position="506"/>
        <end position="533"/>
    </location>
</feature>
<protein>
    <submittedName>
        <fullName evidence="3">Uncharacterized protein</fullName>
    </submittedName>
</protein>
<accession>A0AAV9VBC6</accession>
<proteinExistence type="predicted"/>
<keyword evidence="1" id="KW-0175">Coiled coil</keyword>
<dbReference type="EMBL" id="JAVHNQ010000001">
    <property type="protein sequence ID" value="KAK6359154.1"/>
    <property type="molecule type" value="Genomic_DNA"/>
</dbReference>
<feature type="compositionally biased region" description="Acidic residues" evidence="2">
    <location>
        <begin position="310"/>
        <end position="319"/>
    </location>
</feature>
<reference evidence="3 4" key="1">
    <citation type="submission" date="2019-10" db="EMBL/GenBank/DDBJ databases">
        <authorList>
            <person name="Palmer J.M."/>
        </authorList>
    </citation>
    <scope>NUCLEOTIDE SEQUENCE [LARGE SCALE GENOMIC DNA]</scope>
    <source>
        <strain evidence="3 4">TWF696</strain>
    </source>
</reference>
<evidence type="ECO:0000256" key="1">
    <source>
        <dbReference type="SAM" id="Coils"/>
    </source>
</evidence>
<comment type="caution">
    <text evidence="3">The sequence shown here is derived from an EMBL/GenBank/DDBJ whole genome shotgun (WGS) entry which is preliminary data.</text>
</comment>
<dbReference type="AlphaFoldDB" id="A0AAV9VBC6"/>
<organism evidence="3 4">
    <name type="scientific">Orbilia brochopaga</name>
    <dbReference type="NCBI Taxonomy" id="3140254"/>
    <lineage>
        <taxon>Eukaryota</taxon>
        <taxon>Fungi</taxon>
        <taxon>Dikarya</taxon>
        <taxon>Ascomycota</taxon>
        <taxon>Pezizomycotina</taxon>
        <taxon>Orbiliomycetes</taxon>
        <taxon>Orbiliales</taxon>
        <taxon>Orbiliaceae</taxon>
        <taxon>Orbilia</taxon>
    </lineage>
</organism>
<feature type="region of interest" description="Disordered" evidence="2">
    <location>
        <begin position="228"/>
        <end position="338"/>
    </location>
</feature>
<feature type="compositionally biased region" description="Basic and acidic residues" evidence="2">
    <location>
        <begin position="327"/>
        <end position="338"/>
    </location>
</feature>
<name>A0AAV9VBC6_9PEZI</name>
<evidence type="ECO:0000256" key="2">
    <source>
        <dbReference type="SAM" id="MobiDB-lite"/>
    </source>
</evidence>
<evidence type="ECO:0000313" key="3">
    <source>
        <dbReference type="EMBL" id="KAK6359154.1"/>
    </source>
</evidence>